<dbReference type="RefSeq" id="WP_165860085.1">
    <property type="nucleotide sequence ID" value="NZ_DAWEGW010000002.1"/>
</dbReference>
<gene>
    <name evidence="1" type="ORF">QNN11_16305</name>
</gene>
<sequence length="153" mass="17472">MASSMLVPYLNAMSQPKTDFESDCYVDAAPYLYQDKGKTFAVVKRSYRNVDLRKQVIGLTIIDTSNLMPLDKRYTWPMWDSIESIHNGAVLIKKGECSYGLASIDKFPTCNLVRNAFLIKQDDYEGNIYLIYSSSKAIDMKQIDFTNKLAKIK</sequence>
<dbReference type="EMBL" id="CP126056">
    <property type="protein sequence ID" value="WHX08972.1"/>
    <property type="molecule type" value="Genomic_DNA"/>
</dbReference>
<accession>A0AA95HSS7</accession>
<organism evidence="1 2">
    <name type="scientific">Phocaeicola dorei</name>
    <dbReference type="NCBI Taxonomy" id="357276"/>
    <lineage>
        <taxon>Bacteria</taxon>
        <taxon>Pseudomonadati</taxon>
        <taxon>Bacteroidota</taxon>
        <taxon>Bacteroidia</taxon>
        <taxon>Bacteroidales</taxon>
        <taxon>Bacteroidaceae</taxon>
        <taxon>Phocaeicola</taxon>
    </lineage>
</organism>
<protein>
    <submittedName>
        <fullName evidence="1">Uncharacterized protein</fullName>
    </submittedName>
</protein>
<dbReference type="Proteomes" id="UP001177934">
    <property type="component" value="Chromosome"/>
</dbReference>
<evidence type="ECO:0000313" key="2">
    <source>
        <dbReference type="Proteomes" id="UP001177934"/>
    </source>
</evidence>
<evidence type="ECO:0000313" key="1">
    <source>
        <dbReference type="EMBL" id="WHX08972.1"/>
    </source>
</evidence>
<reference evidence="1" key="1">
    <citation type="journal article" date="2023" name="Nat. Commun.">
        <title>Identification of a novel Human Milk Oligosaccharides utilization cluster in the infant gut commensal Bacteroides dorei.</title>
        <authorList>
            <person name="Kijner S."/>
            <person name="Ennis D."/>
            <person name="Shmorak S."/>
            <person name="Florentin A."/>
            <person name="Yassour M."/>
        </authorList>
    </citation>
    <scope>NUCLEOTIDE SEQUENCE</scope>
    <source>
        <strain evidence="1">2</strain>
    </source>
</reference>
<dbReference type="AlphaFoldDB" id="A0AA95HSS7"/>
<name>A0AA95HSS7_9BACT</name>
<proteinExistence type="predicted"/>